<proteinExistence type="inferred from homology"/>
<dbReference type="InterPro" id="IPR050389">
    <property type="entry name" value="LysR-type_TF"/>
</dbReference>
<evidence type="ECO:0000313" key="7">
    <source>
        <dbReference type="Proteomes" id="UP000198440"/>
    </source>
</evidence>
<dbReference type="Gene3D" id="3.40.190.10">
    <property type="entry name" value="Periplasmic binding protein-like II"/>
    <property type="match status" value="2"/>
</dbReference>
<dbReference type="PRINTS" id="PR00039">
    <property type="entry name" value="HTHLYSR"/>
</dbReference>
<dbReference type="InterPro" id="IPR000847">
    <property type="entry name" value="LysR_HTH_N"/>
</dbReference>
<comment type="similarity">
    <text evidence="1">Belongs to the LysR transcriptional regulatory family.</text>
</comment>
<keyword evidence="2" id="KW-0805">Transcription regulation</keyword>
<dbReference type="Gene3D" id="1.10.10.10">
    <property type="entry name" value="Winged helix-like DNA-binding domain superfamily/Winged helix DNA-binding domain"/>
    <property type="match status" value="1"/>
</dbReference>
<dbReference type="PANTHER" id="PTHR30118">
    <property type="entry name" value="HTH-TYPE TRANSCRIPTIONAL REGULATOR LEUO-RELATED"/>
    <property type="match status" value="1"/>
</dbReference>
<dbReference type="InterPro" id="IPR036388">
    <property type="entry name" value="WH-like_DNA-bd_sf"/>
</dbReference>
<organism evidence="6 7">
    <name type="scientific">Antarctobacter heliothermus</name>
    <dbReference type="NCBI Taxonomy" id="74033"/>
    <lineage>
        <taxon>Bacteria</taxon>
        <taxon>Pseudomonadati</taxon>
        <taxon>Pseudomonadota</taxon>
        <taxon>Alphaproteobacteria</taxon>
        <taxon>Rhodobacterales</taxon>
        <taxon>Roseobacteraceae</taxon>
        <taxon>Antarctobacter</taxon>
    </lineage>
</organism>
<dbReference type="GO" id="GO:0003677">
    <property type="term" value="F:DNA binding"/>
    <property type="evidence" value="ECO:0007669"/>
    <property type="project" value="UniProtKB-KW"/>
</dbReference>
<evidence type="ECO:0000256" key="1">
    <source>
        <dbReference type="ARBA" id="ARBA00009437"/>
    </source>
</evidence>
<dbReference type="CDD" id="cd08417">
    <property type="entry name" value="PBP2_Nitroaromatics_like"/>
    <property type="match status" value="1"/>
</dbReference>
<name>A0A239LF12_9RHOB</name>
<sequence length="311" mass="33958">MANLSSFDLNLLRVLDALLIEHSTVRAGARLGLSQPAVSGALKRLRLSLGDELFFRSGQTLEATEFALSLKEPLQEILRRIEALIRAQDAFNPATAEHSFRISGSDFFAEMLLPALAEYLTAHAPSLRVHLVDLVPDDRVGTLASHDVDFALLPETPLPDWAEGQPVFSSSFSVIARKAHPRTTELALAPGDVMPLDLFCDLGHVLFSTEGNPKGLGDEALARIGRTRSVAMTLPVFSGVYRAVAGSDLIALLPSALAHRIAKSANLNVFEPPIPVDPARLALIWHRRFSQSPPHLWLRSRIIELLQPLNA</sequence>
<dbReference type="InterPro" id="IPR037402">
    <property type="entry name" value="YidZ_PBP2"/>
</dbReference>
<dbReference type="GO" id="GO:0003700">
    <property type="term" value="F:DNA-binding transcription factor activity"/>
    <property type="evidence" value="ECO:0007669"/>
    <property type="project" value="InterPro"/>
</dbReference>
<keyword evidence="3" id="KW-0238">DNA-binding</keyword>
<evidence type="ECO:0000259" key="5">
    <source>
        <dbReference type="PROSITE" id="PS50931"/>
    </source>
</evidence>
<dbReference type="InterPro" id="IPR005119">
    <property type="entry name" value="LysR_subst-bd"/>
</dbReference>
<evidence type="ECO:0000256" key="3">
    <source>
        <dbReference type="ARBA" id="ARBA00023125"/>
    </source>
</evidence>
<dbReference type="Pfam" id="PF00126">
    <property type="entry name" value="HTH_1"/>
    <property type="match status" value="1"/>
</dbReference>
<dbReference type="Proteomes" id="UP000198440">
    <property type="component" value="Unassembled WGS sequence"/>
</dbReference>
<reference evidence="6 7" key="1">
    <citation type="submission" date="2017-06" db="EMBL/GenBank/DDBJ databases">
        <authorList>
            <person name="Kim H.J."/>
            <person name="Triplett B.A."/>
        </authorList>
    </citation>
    <scope>NUCLEOTIDE SEQUENCE [LARGE SCALE GENOMIC DNA]</scope>
    <source>
        <strain evidence="6 7">DSM 11445</strain>
    </source>
</reference>
<dbReference type="SUPFAM" id="SSF53850">
    <property type="entry name" value="Periplasmic binding protein-like II"/>
    <property type="match status" value="1"/>
</dbReference>
<feature type="domain" description="HTH lysR-type" evidence="5">
    <location>
        <begin position="7"/>
        <end position="64"/>
    </location>
</feature>
<protein>
    <submittedName>
        <fullName evidence="6">Transcriptional regulator, LysR family</fullName>
    </submittedName>
</protein>
<evidence type="ECO:0000313" key="6">
    <source>
        <dbReference type="EMBL" id="SNT28219.1"/>
    </source>
</evidence>
<gene>
    <name evidence="6" type="ORF">SAMN04488078_108611</name>
</gene>
<dbReference type="OrthoDB" id="528082at2"/>
<accession>A0A239LF12</accession>
<dbReference type="RefSeq" id="WP_089280292.1">
    <property type="nucleotide sequence ID" value="NZ_FZON01000086.1"/>
</dbReference>
<dbReference type="SUPFAM" id="SSF46785">
    <property type="entry name" value="Winged helix' DNA-binding domain"/>
    <property type="match status" value="1"/>
</dbReference>
<dbReference type="EMBL" id="FZON01000086">
    <property type="protein sequence ID" value="SNT28219.1"/>
    <property type="molecule type" value="Genomic_DNA"/>
</dbReference>
<dbReference type="InterPro" id="IPR036390">
    <property type="entry name" value="WH_DNA-bd_sf"/>
</dbReference>
<dbReference type="PROSITE" id="PS50931">
    <property type="entry name" value="HTH_LYSR"/>
    <property type="match status" value="1"/>
</dbReference>
<keyword evidence="4" id="KW-0804">Transcription</keyword>
<dbReference type="AlphaFoldDB" id="A0A239LF12"/>
<dbReference type="PANTHER" id="PTHR30118:SF15">
    <property type="entry name" value="TRANSCRIPTIONAL REGULATORY PROTEIN"/>
    <property type="match status" value="1"/>
</dbReference>
<dbReference type="Pfam" id="PF03466">
    <property type="entry name" value="LysR_substrate"/>
    <property type="match status" value="1"/>
</dbReference>
<evidence type="ECO:0000256" key="4">
    <source>
        <dbReference type="ARBA" id="ARBA00023163"/>
    </source>
</evidence>
<evidence type="ECO:0000256" key="2">
    <source>
        <dbReference type="ARBA" id="ARBA00023015"/>
    </source>
</evidence>